<sequence length="229" mass="25939">MNFRLTIIFTISIISILGLSLTVSASDSSIPDWVKNNAKWWSEGSISETDYISSLEYLIENKIIEIPSPLTEVTAAQTMYPNEENAQSFRIVISNIVEPFSVHFFEKFAFASADSADPNDPRGRVYDFRDSNPQFYLESLPSSGKINYYNFISDWMDKGASLNEFDIDVEVIDGYGIVIQTWAFTKCEITGYGTYLHDTTFIYSYSGIQDTEIRDRTNFSCTGVSLETP</sequence>
<gene>
    <name evidence="1" type="ORF">C5F47_06235</name>
</gene>
<keyword evidence="2" id="KW-1185">Reference proteome</keyword>
<proteinExistence type="predicted"/>
<dbReference type="RefSeq" id="WP_179360283.1">
    <property type="nucleotide sequence ID" value="NZ_CP026993.1"/>
</dbReference>
<organism evidence="1 2">
    <name type="scientific">Nitrosopumilus cobalaminigenes</name>
    <dbReference type="NCBI Taxonomy" id="1470066"/>
    <lineage>
        <taxon>Archaea</taxon>
        <taxon>Nitrososphaerota</taxon>
        <taxon>Nitrososphaeria</taxon>
        <taxon>Nitrosopumilales</taxon>
        <taxon>Nitrosopumilaceae</taxon>
        <taxon>Nitrosopumilus</taxon>
    </lineage>
</organism>
<protein>
    <recommendedName>
        <fullName evidence="3">Peptidase</fullName>
    </recommendedName>
</protein>
<reference evidence="1 2" key="1">
    <citation type="submission" date="2018-02" db="EMBL/GenBank/DDBJ databases">
        <title>Complete genome of Nitrosopumilus cobalaminigenes HCA1.</title>
        <authorList>
            <person name="Qin W."/>
            <person name="Zheng Y."/>
            <person name="Stahl D.A."/>
        </authorList>
    </citation>
    <scope>NUCLEOTIDE SEQUENCE [LARGE SCALE GENOMIC DNA]</scope>
    <source>
        <strain evidence="1 2">HCA1</strain>
    </source>
</reference>
<dbReference type="GeneID" id="56059630"/>
<evidence type="ECO:0000313" key="2">
    <source>
        <dbReference type="Proteomes" id="UP000509771"/>
    </source>
</evidence>
<dbReference type="KEGG" id="ncl:C5F47_06235"/>
<evidence type="ECO:0008006" key="3">
    <source>
        <dbReference type="Google" id="ProtNLM"/>
    </source>
</evidence>
<dbReference type="OrthoDB" id="11678at2157"/>
<evidence type="ECO:0000313" key="1">
    <source>
        <dbReference type="EMBL" id="QLH03174.1"/>
    </source>
</evidence>
<accession>A0A7D5LZG3</accession>
<dbReference type="AlphaFoldDB" id="A0A7D5LZG3"/>
<dbReference type="Proteomes" id="UP000509771">
    <property type="component" value="Chromosome"/>
</dbReference>
<dbReference type="EMBL" id="CP026993">
    <property type="protein sequence ID" value="QLH03174.1"/>
    <property type="molecule type" value="Genomic_DNA"/>
</dbReference>
<name>A0A7D5LZG3_9ARCH</name>